<dbReference type="Pfam" id="PF25583">
    <property type="entry name" value="WCX"/>
    <property type="match status" value="1"/>
</dbReference>
<evidence type="ECO:0000259" key="2">
    <source>
        <dbReference type="Pfam" id="PF25583"/>
    </source>
</evidence>
<dbReference type="PANTHER" id="PTHR34580:SF9">
    <property type="entry name" value="SLL5097 PROTEIN"/>
    <property type="match status" value="1"/>
</dbReference>
<evidence type="ECO:0000259" key="1">
    <source>
        <dbReference type="Pfam" id="PF13280"/>
    </source>
</evidence>
<sequence length="303" mass="36387">MNKYERCLWVVGTFIDHGDMSLKELNERFRDYSLNYDGEEIPPRTFDRDRRYIALTFQIDIDYDPRIRKYHLANPEEVRENSLYKYLLGSIHVNNLSTLALRHREKIMLQEIPTGVEFLHIILDAIDKGKTVCFDYVSYYAKDRVFSYEVIPCFVRMFEHRWYLVCEYLDHSQTRVLALERMRGLSIGEKPCQPSPDITPRLFYRDCFGIIRDNKQPEEIVLKVYGHQVDYIRSTPIHASQKEIETTGEYALFQYYVRPSYDFIQRLLWHRENIEVIRPASLRDEMGKLLRRMLERYEKAPGR</sequence>
<gene>
    <name evidence="3" type="ORF">H9848_04625</name>
</gene>
<dbReference type="InterPro" id="IPR051534">
    <property type="entry name" value="CBASS_pafABC_assoc_protein"/>
</dbReference>
<evidence type="ECO:0000313" key="4">
    <source>
        <dbReference type="Proteomes" id="UP000823847"/>
    </source>
</evidence>
<dbReference type="EMBL" id="DXEN01000031">
    <property type="protein sequence ID" value="HIX85876.1"/>
    <property type="molecule type" value="Genomic_DNA"/>
</dbReference>
<name>A0A9D1XQI6_9BACT</name>
<evidence type="ECO:0000313" key="3">
    <source>
        <dbReference type="EMBL" id="HIX85876.1"/>
    </source>
</evidence>
<reference evidence="3" key="2">
    <citation type="submission" date="2021-04" db="EMBL/GenBank/DDBJ databases">
        <authorList>
            <person name="Gilroy R."/>
        </authorList>
    </citation>
    <scope>NUCLEOTIDE SEQUENCE</scope>
    <source>
        <strain evidence="3">ChiHecec2B26-12326</strain>
    </source>
</reference>
<reference evidence="3" key="1">
    <citation type="journal article" date="2021" name="PeerJ">
        <title>Extensive microbial diversity within the chicken gut microbiome revealed by metagenomics and culture.</title>
        <authorList>
            <person name="Gilroy R."/>
            <person name="Ravi A."/>
            <person name="Getino M."/>
            <person name="Pursley I."/>
            <person name="Horton D.L."/>
            <person name="Alikhan N.F."/>
            <person name="Baker D."/>
            <person name="Gharbi K."/>
            <person name="Hall N."/>
            <person name="Watson M."/>
            <person name="Adriaenssens E.M."/>
            <person name="Foster-Nyarko E."/>
            <person name="Jarju S."/>
            <person name="Secka A."/>
            <person name="Antonio M."/>
            <person name="Oren A."/>
            <person name="Chaudhuri R.R."/>
            <person name="La Ragione R."/>
            <person name="Hildebrand F."/>
            <person name="Pallen M.J."/>
        </authorList>
    </citation>
    <scope>NUCLEOTIDE SEQUENCE</scope>
    <source>
        <strain evidence="3">ChiHecec2B26-12326</strain>
    </source>
</reference>
<feature type="domain" description="WYL" evidence="1">
    <location>
        <begin position="118"/>
        <end position="185"/>
    </location>
</feature>
<organism evidence="3 4">
    <name type="scientific">Candidatus Parabacteroides intestinigallinarum</name>
    <dbReference type="NCBI Taxonomy" id="2838722"/>
    <lineage>
        <taxon>Bacteria</taxon>
        <taxon>Pseudomonadati</taxon>
        <taxon>Bacteroidota</taxon>
        <taxon>Bacteroidia</taxon>
        <taxon>Bacteroidales</taxon>
        <taxon>Tannerellaceae</taxon>
        <taxon>Parabacteroides</taxon>
    </lineage>
</organism>
<accession>A0A9D1XQI6</accession>
<dbReference type="Pfam" id="PF13280">
    <property type="entry name" value="WYL"/>
    <property type="match status" value="1"/>
</dbReference>
<dbReference type="InterPro" id="IPR026881">
    <property type="entry name" value="WYL_dom"/>
</dbReference>
<dbReference type="InterPro" id="IPR057727">
    <property type="entry name" value="WCX_dom"/>
</dbReference>
<proteinExistence type="predicted"/>
<dbReference type="AlphaFoldDB" id="A0A9D1XQI6"/>
<comment type="caution">
    <text evidence="3">The sequence shown here is derived from an EMBL/GenBank/DDBJ whole genome shotgun (WGS) entry which is preliminary data.</text>
</comment>
<feature type="domain" description="WCX" evidence="2">
    <location>
        <begin position="217"/>
        <end position="294"/>
    </location>
</feature>
<dbReference type="Proteomes" id="UP000823847">
    <property type="component" value="Unassembled WGS sequence"/>
</dbReference>
<dbReference type="PROSITE" id="PS52050">
    <property type="entry name" value="WYL"/>
    <property type="match status" value="1"/>
</dbReference>
<protein>
    <submittedName>
        <fullName evidence="3">WYL domain-containing protein</fullName>
    </submittedName>
</protein>
<dbReference type="PANTHER" id="PTHR34580">
    <property type="match status" value="1"/>
</dbReference>